<accession>A0ABU7DRD0</accession>
<keyword evidence="2" id="KW-0378">Hydrolase</keyword>
<reference evidence="2 3" key="1">
    <citation type="submission" date="2021-06" db="EMBL/GenBank/DDBJ databases">
        <authorList>
            <person name="Palmer J.M."/>
        </authorList>
    </citation>
    <scope>NUCLEOTIDE SEQUENCE [LARGE SCALE GENOMIC DNA]</scope>
    <source>
        <strain evidence="2 3">CL_MEX2019</strain>
        <tissue evidence="2">Muscle</tissue>
    </source>
</reference>
<evidence type="ECO:0000313" key="3">
    <source>
        <dbReference type="Proteomes" id="UP001352852"/>
    </source>
</evidence>
<dbReference type="PANTHER" id="PTHR45726:SF2">
    <property type="entry name" value="AMINOPEPTIDASE RNPEPL1"/>
    <property type="match status" value="1"/>
</dbReference>
<dbReference type="GO" id="GO:0004177">
    <property type="term" value="F:aminopeptidase activity"/>
    <property type="evidence" value="ECO:0007669"/>
    <property type="project" value="UniProtKB-KW"/>
</dbReference>
<proteinExistence type="predicted"/>
<dbReference type="SUPFAM" id="SSF55486">
    <property type="entry name" value="Metalloproteases ('zincins'), catalytic domain"/>
    <property type="match status" value="1"/>
</dbReference>
<feature type="non-terminal residue" evidence="2">
    <location>
        <position position="1"/>
    </location>
</feature>
<dbReference type="InterPro" id="IPR027268">
    <property type="entry name" value="Peptidase_M4/M1_CTD_sf"/>
</dbReference>
<gene>
    <name evidence="2" type="primary">RNPEPL1</name>
    <name evidence="2" type="ORF">CHARACLAT_013913</name>
</gene>
<keyword evidence="3" id="KW-1185">Reference proteome</keyword>
<dbReference type="InterPro" id="IPR034015">
    <property type="entry name" value="M1_LTA4H"/>
</dbReference>
<feature type="domain" description="Peptidase M1 membrane alanine aminopeptidase" evidence="1">
    <location>
        <begin position="20"/>
        <end position="74"/>
    </location>
</feature>
<sequence length="121" mass="13661">CGLQLFRQVSNSVLLPAGVNPSTLMNLFTYEKGFCFVSYLSELSGDVRRFDSFLKDYISEFKFQSVVAQDLIAYFLRYFPELQDAAVPQREGKSGLTNVDVLPFLLRDITSCPQVWSLSVG</sequence>
<comment type="caution">
    <text evidence="2">The sequence shown here is derived from an EMBL/GenBank/DDBJ whole genome shotgun (WGS) entry which is preliminary data.</text>
</comment>
<dbReference type="PANTHER" id="PTHR45726">
    <property type="entry name" value="LEUKOTRIENE A-4 HYDROLASE"/>
    <property type="match status" value="1"/>
</dbReference>
<dbReference type="Gene3D" id="1.10.390.10">
    <property type="entry name" value="Neutral Protease Domain 2"/>
    <property type="match status" value="1"/>
</dbReference>
<dbReference type="EMBL" id="JAHUTJ010033812">
    <property type="protein sequence ID" value="MED6277477.1"/>
    <property type="molecule type" value="Genomic_DNA"/>
</dbReference>
<evidence type="ECO:0000313" key="2">
    <source>
        <dbReference type="EMBL" id="MED6277477.1"/>
    </source>
</evidence>
<keyword evidence="2" id="KW-0031">Aminopeptidase</keyword>
<protein>
    <submittedName>
        <fullName evidence="2">Aminopeptidase rnpepl1</fullName>
    </submittedName>
</protein>
<dbReference type="Proteomes" id="UP001352852">
    <property type="component" value="Unassembled WGS sequence"/>
</dbReference>
<keyword evidence="2" id="KW-0645">Protease</keyword>
<evidence type="ECO:0000259" key="1">
    <source>
        <dbReference type="Pfam" id="PF01433"/>
    </source>
</evidence>
<name>A0ABU7DRD0_9TELE</name>
<dbReference type="InterPro" id="IPR014782">
    <property type="entry name" value="Peptidase_M1_dom"/>
</dbReference>
<dbReference type="Pfam" id="PF01433">
    <property type="entry name" value="Peptidase_M1"/>
    <property type="match status" value="1"/>
</dbReference>
<organism evidence="2 3">
    <name type="scientific">Characodon lateralis</name>
    <dbReference type="NCBI Taxonomy" id="208331"/>
    <lineage>
        <taxon>Eukaryota</taxon>
        <taxon>Metazoa</taxon>
        <taxon>Chordata</taxon>
        <taxon>Craniata</taxon>
        <taxon>Vertebrata</taxon>
        <taxon>Euteleostomi</taxon>
        <taxon>Actinopterygii</taxon>
        <taxon>Neopterygii</taxon>
        <taxon>Teleostei</taxon>
        <taxon>Neoteleostei</taxon>
        <taxon>Acanthomorphata</taxon>
        <taxon>Ovalentaria</taxon>
        <taxon>Atherinomorphae</taxon>
        <taxon>Cyprinodontiformes</taxon>
        <taxon>Goodeidae</taxon>
        <taxon>Characodon</taxon>
    </lineage>
</organism>